<protein>
    <recommendedName>
        <fullName evidence="2">Helix-turn-helix domain-containing protein</fullName>
    </recommendedName>
</protein>
<sequence>METSNTPHVPAPQVPVMTIERFSELTGLTADTVRGQMNQGNLPIIKVGRRRLVNVALFTAECLQSEDWH</sequence>
<comment type="caution">
    <text evidence="1">The sequence shown here is derived from an EMBL/GenBank/DDBJ whole genome shotgun (WGS) entry which is preliminary data.</text>
</comment>
<dbReference type="InterPro" id="IPR009061">
    <property type="entry name" value="DNA-bd_dom_put_sf"/>
</dbReference>
<proteinExistence type="predicted"/>
<reference evidence="1" key="1">
    <citation type="journal article" date="2015" name="Nature">
        <title>Complex archaea that bridge the gap between prokaryotes and eukaryotes.</title>
        <authorList>
            <person name="Spang A."/>
            <person name="Saw J.H."/>
            <person name="Jorgensen S.L."/>
            <person name="Zaremba-Niedzwiedzka K."/>
            <person name="Martijn J."/>
            <person name="Lind A.E."/>
            <person name="van Eijk R."/>
            <person name="Schleper C."/>
            <person name="Guy L."/>
            <person name="Ettema T.J."/>
        </authorList>
    </citation>
    <scope>NUCLEOTIDE SEQUENCE</scope>
</reference>
<evidence type="ECO:0008006" key="2">
    <source>
        <dbReference type="Google" id="ProtNLM"/>
    </source>
</evidence>
<organism evidence="1">
    <name type="scientific">marine sediment metagenome</name>
    <dbReference type="NCBI Taxonomy" id="412755"/>
    <lineage>
        <taxon>unclassified sequences</taxon>
        <taxon>metagenomes</taxon>
        <taxon>ecological metagenomes</taxon>
    </lineage>
</organism>
<evidence type="ECO:0000313" key="1">
    <source>
        <dbReference type="EMBL" id="KKO05800.1"/>
    </source>
</evidence>
<gene>
    <name evidence="1" type="ORF">LCGC14_0074410</name>
</gene>
<dbReference type="InterPro" id="IPR038147">
    <property type="entry name" value="Cox_sf"/>
</dbReference>
<dbReference type="EMBL" id="LAZR01000018">
    <property type="protein sequence ID" value="KKO05800.1"/>
    <property type="molecule type" value="Genomic_DNA"/>
</dbReference>
<dbReference type="AlphaFoldDB" id="A0A0F9VP56"/>
<dbReference type="Gene3D" id="6.10.200.10">
    <property type="entry name" value="Regulatory phage protein Cox"/>
    <property type="match status" value="1"/>
</dbReference>
<dbReference type="SUPFAM" id="SSF46955">
    <property type="entry name" value="Putative DNA-binding domain"/>
    <property type="match status" value="1"/>
</dbReference>
<accession>A0A0F9VP56</accession>
<name>A0A0F9VP56_9ZZZZ</name>